<accession>X1FMV7</accession>
<protein>
    <submittedName>
        <fullName evidence="1">Uncharacterized protein</fullName>
    </submittedName>
</protein>
<name>X1FMV7_9ZZZZ</name>
<gene>
    <name evidence="1" type="ORF">S03H2_17792</name>
</gene>
<proteinExistence type="predicted"/>
<comment type="caution">
    <text evidence="1">The sequence shown here is derived from an EMBL/GenBank/DDBJ whole genome shotgun (WGS) entry which is preliminary data.</text>
</comment>
<dbReference type="EMBL" id="BARU01009198">
    <property type="protein sequence ID" value="GAH33855.1"/>
    <property type="molecule type" value="Genomic_DNA"/>
</dbReference>
<feature type="non-terminal residue" evidence="1">
    <location>
        <position position="1"/>
    </location>
</feature>
<dbReference type="AlphaFoldDB" id="X1FMV7"/>
<evidence type="ECO:0000313" key="1">
    <source>
        <dbReference type="EMBL" id="GAH33855.1"/>
    </source>
</evidence>
<organism evidence="1">
    <name type="scientific">marine sediment metagenome</name>
    <dbReference type="NCBI Taxonomy" id="412755"/>
    <lineage>
        <taxon>unclassified sequences</taxon>
        <taxon>metagenomes</taxon>
        <taxon>ecological metagenomes</taxon>
    </lineage>
</organism>
<reference evidence="1" key="1">
    <citation type="journal article" date="2014" name="Front. Microbiol.">
        <title>High frequency of phylogenetically diverse reductive dehalogenase-homologous genes in deep subseafloor sedimentary metagenomes.</title>
        <authorList>
            <person name="Kawai M."/>
            <person name="Futagami T."/>
            <person name="Toyoda A."/>
            <person name="Takaki Y."/>
            <person name="Nishi S."/>
            <person name="Hori S."/>
            <person name="Arai W."/>
            <person name="Tsubouchi T."/>
            <person name="Morono Y."/>
            <person name="Uchiyama I."/>
            <person name="Ito T."/>
            <person name="Fujiyama A."/>
            <person name="Inagaki F."/>
            <person name="Takami H."/>
        </authorList>
    </citation>
    <scope>NUCLEOTIDE SEQUENCE</scope>
    <source>
        <strain evidence="1">Expedition CK06-06</strain>
    </source>
</reference>
<sequence>INQEATDSGTFFKKQIIGGINILELALRLKANAGGAIKNEIRKALRILQF</sequence>